<accession>A8S4W5</accession>
<keyword evidence="1" id="KW-1133">Transmembrane helix</keyword>
<dbReference type="EMBL" id="ABCC02000069">
    <property type="protein sequence ID" value="EDP12670.1"/>
    <property type="molecule type" value="Genomic_DNA"/>
</dbReference>
<dbReference type="HOGENOM" id="CLU_3166397_0_0_9"/>
<keyword evidence="1" id="KW-0472">Membrane</keyword>
<reference evidence="2 3" key="1">
    <citation type="submission" date="2007-08" db="EMBL/GenBank/DDBJ databases">
        <authorList>
            <person name="Fulton L."/>
            <person name="Clifton S."/>
            <person name="Fulton B."/>
            <person name="Xu J."/>
            <person name="Minx P."/>
            <person name="Pepin K.H."/>
            <person name="Johnson M."/>
            <person name="Thiruvilangam P."/>
            <person name="Bhonagiri V."/>
            <person name="Nash W.E."/>
            <person name="Mardis E.R."/>
            <person name="Wilson R.K."/>
        </authorList>
    </citation>
    <scope>NUCLEOTIDE SEQUENCE [LARGE SCALE GENOMIC DNA]</scope>
    <source>
        <strain evidence="3">ATCC BAA-613 / DSM 15670 / CCUG 46953 / JCM 12243 / WAL 16351</strain>
    </source>
</reference>
<dbReference type="PaxDb" id="411902-CLOBOL_06898"/>
<reference evidence="2 3" key="2">
    <citation type="submission" date="2007-09" db="EMBL/GenBank/DDBJ databases">
        <title>Draft genome sequence of Clostridium bolteae (ATCC BAA-613).</title>
        <authorList>
            <person name="Sudarsanam P."/>
            <person name="Ley R."/>
            <person name="Guruge J."/>
            <person name="Turnbaugh P.J."/>
            <person name="Mahowald M."/>
            <person name="Liep D."/>
            <person name="Gordon J."/>
        </authorList>
    </citation>
    <scope>NUCLEOTIDE SEQUENCE [LARGE SCALE GENOMIC DNA]</scope>
    <source>
        <strain evidence="3">ATCC BAA-613 / DSM 15670 / CCUG 46953 / JCM 12243 / WAL 16351</strain>
    </source>
</reference>
<keyword evidence="1" id="KW-0812">Transmembrane</keyword>
<protein>
    <submittedName>
        <fullName evidence="2">Uncharacterized protein</fullName>
    </submittedName>
</protein>
<gene>
    <name evidence="2" type="ORF">CLOBOL_06898</name>
</gene>
<feature type="transmembrane region" description="Helical" evidence="1">
    <location>
        <begin position="12"/>
        <end position="43"/>
    </location>
</feature>
<name>A8S4W5_ENTBW</name>
<organism evidence="2 3">
    <name type="scientific">Enterocloster bolteae (strain ATCC BAA-613 / DSM 15670 / CCUG 46953 / JCM 12243 / WAL 16351)</name>
    <name type="common">Clostridium bolteae</name>
    <dbReference type="NCBI Taxonomy" id="411902"/>
    <lineage>
        <taxon>Bacteria</taxon>
        <taxon>Bacillati</taxon>
        <taxon>Bacillota</taxon>
        <taxon>Clostridia</taxon>
        <taxon>Lachnospirales</taxon>
        <taxon>Lachnospiraceae</taxon>
        <taxon>Enterocloster</taxon>
    </lineage>
</organism>
<dbReference type="AlphaFoldDB" id="A8S4W5"/>
<evidence type="ECO:0000256" key="1">
    <source>
        <dbReference type="SAM" id="Phobius"/>
    </source>
</evidence>
<evidence type="ECO:0000313" key="3">
    <source>
        <dbReference type="Proteomes" id="UP000005396"/>
    </source>
</evidence>
<evidence type="ECO:0000313" key="2">
    <source>
        <dbReference type="EMBL" id="EDP12670.1"/>
    </source>
</evidence>
<proteinExistence type="predicted"/>
<dbReference type="Proteomes" id="UP000005396">
    <property type="component" value="Unassembled WGS sequence"/>
</dbReference>
<comment type="caution">
    <text evidence="2">The sequence shown here is derived from an EMBL/GenBank/DDBJ whole genome shotgun (WGS) entry which is preliminary data.</text>
</comment>
<sequence>MPCTPSGAEHHFILYSIFTCIFFNAQNSLVQYTQFYYVFLFIIMRFS</sequence>